<dbReference type="EMBL" id="NCVG01000023">
    <property type="protein sequence ID" value="ORO92424.1"/>
    <property type="molecule type" value="Genomic_DNA"/>
</dbReference>
<dbReference type="SUPFAM" id="SSF53756">
    <property type="entry name" value="UDP-Glycosyltransferase/glycogen phosphorylase"/>
    <property type="match status" value="1"/>
</dbReference>
<accession>A0A1X1JZ53</accession>
<name>A0A1X1JZ53_STRMT</name>
<dbReference type="CDD" id="cd03801">
    <property type="entry name" value="GT4_PimA-like"/>
    <property type="match status" value="1"/>
</dbReference>
<evidence type="ECO:0000259" key="2">
    <source>
        <dbReference type="Pfam" id="PF00534"/>
    </source>
</evidence>
<dbReference type="Gene3D" id="3.40.50.2000">
    <property type="entry name" value="Glycogen Phosphorylase B"/>
    <property type="match status" value="2"/>
</dbReference>
<proteinExistence type="predicted"/>
<gene>
    <name evidence="3" type="ORF">B7699_07810</name>
</gene>
<reference evidence="3 4" key="1">
    <citation type="journal article" date="2016" name="Eur. J. Clin. Microbiol. Infect. Dis.">
        <title>Whole genome sequencing as a tool for phylogenetic analysis of clinical strains of Mitis group streptococci.</title>
        <authorList>
            <person name="Rasmussen L.H."/>
            <person name="Dargis R."/>
            <person name="Hojholt K."/>
            <person name="Christensen J.J."/>
            <person name="Skovgaard O."/>
            <person name="Justesen U.S."/>
            <person name="Rosenvinge F.S."/>
            <person name="Moser C."/>
            <person name="Lukjancenko O."/>
            <person name="Rasmussen S."/>
            <person name="Nielsen X.C."/>
        </authorList>
    </citation>
    <scope>NUCLEOTIDE SEQUENCE [LARGE SCALE GENOMIC DNA]</scope>
    <source>
        <strain evidence="3 4">RH_43861_09</strain>
    </source>
</reference>
<protein>
    <submittedName>
        <fullName evidence="3">Glycosyl transferase</fullName>
    </submittedName>
</protein>
<dbReference type="Pfam" id="PF00534">
    <property type="entry name" value="Glycos_transf_1"/>
    <property type="match status" value="1"/>
</dbReference>
<dbReference type="GO" id="GO:0016757">
    <property type="term" value="F:glycosyltransferase activity"/>
    <property type="evidence" value="ECO:0007669"/>
    <property type="project" value="InterPro"/>
</dbReference>
<organism evidence="3 4">
    <name type="scientific">Streptococcus mitis</name>
    <dbReference type="NCBI Taxonomy" id="28037"/>
    <lineage>
        <taxon>Bacteria</taxon>
        <taxon>Bacillati</taxon>
        <taxon>Bacillota</taxon>
        <taxon>Bacilli</taxon>
        <taxon>Lactobacillales</taxon>
        <taxon>Streptococcaceae</taxon>
        <taxon>Streptococcus</taxon>
        <taxon>Streptococcus mitis group</taxon>
    </lineage>
</organism>
<comment type="caution">
    <text evidence="3">The sequence shown here is derived from an EMBL/GenBank/DDBJ whole genome shotgun (WGS) entry which is preliminary data.</text>
</comment>
<sequence>MKVTIVGQIKNRQTGLGKAINDFQDYCEKEAEKVMSIDITDNKKLFYYVYLILKVNTDVFYFTPSGSVGGNIRDSIYLLMMILKRKKIVTHFHNSAFGKVVNKNKILRIINKSIYQRVDKIILLGHKSKIMFEPLMIPNEKFEIIRNGIDENLFISEDDLEIKQQSKPINIIYFSNMLKEKGYDIVLELARNMQSNSNYHFYFSGKFFDVTLENEFKHKISTMGNVTYFNGVYGEEKEQLLKKMHYFILPTSYKDETLPISMLEAMANALYIIVSDVGVISEVVNKETTTLLPNIKIDTPLDIQHIIETTIDSIQDKNFKIVELKYNFSNDLIQKRIFSILEGINF</sequence>
<evidence type="ECO:0000313" key="4">
    <source>
        <dbReference type="Proteomes" id="UP000193863"/>
    </source>
</evidence>
<dbReference type="PANTHER" id="PTHR46401">
    <property type="entry name" value="GLYCOSYLTRANSFERASE WBBK-RELATED"/>
    <property type="match status" value="1"/>
</dbReference>
<dbReference type="PANTHER" id="PTHR46401:SF2">
    <property type="entry name" value="GLYCOSYLTRANSFERASE WBBK-RELATED"/>
    <property type="match status" value="1"/>
</dbReference>
<dbReference type="RefSeq" id="WP_084927860.1">
    <property type="nucleotide sequence ID" value="NZ_NCVG01000023.1"/>
</dbReference>
<evidence type="ECO:0000256" key="1">
    <source>
        <dbReference type="ARBA" id="ARBA00022679"/>
    </source>
</evidence>
<keyword evidence="1 3" id="KW-0808">Transferase</keyword>
<dbReference type="Proteomes" id="UP000193863">
    <property type="component" value="Unassembled WGS sequence"/>
</dbReference>
<dbReference type="AlphaFoldDB" id="A0A1X1JZ53"/>
<dbReference type="InterPro" id="IPR001296">
    <property type="entry name" value="Glyco_trans_1"/>
</dbReference>
<feature type="domain" description="Glycosyl transferase family 1" evidence="2">
    <location>
        <begin position="164"/>
        <end position="291"/>
    </location>
</feature>
<evidence type="ECO:0000313" key="3">
    <source>
        <dbReference type="EMBL" id="ORO92424.1"/>
    </source>
</evidence>